<dbReference type="AlphaFoldDB" id="A0AA39IZW3"/>
<proteinExistence type="predicted"/>
<evidence type="ECO:0000313" key="4">
    <source>
        <dbReference type="Proteomes" id="UP001175226"/>
    </source>
</evidence>
<dbReference type="EMBL" id="JAUEPT010000080">
    <property type="protein sequence ID" value="KAK0433566.1"/>
    <property type="molecule type" value="Genomic_DNA"/>
</dbReference>
<dbReference type="SUPFAM" id="SSF56112">
    <property type="entry name" value="Protein kinase-like (PK-like)"/>
    <property type="match status" value="1"/>
</dbReference>
<feature type="domain" description="Fungal-type protein kinase" evidence="2">
    <location>
        <begin position="150"/>
        <end position="381"/>
    </location>
</feature>
<gene>
    <name evidence="3" type="ORF">EV421DRAFT_1741542</name>
</gene>
<feature type="domain" description="Fungal-type protein kinase" evidence="2">
    <location>
        <begin position="387"/>
        <end position="499"/>
    </location>
</feature>
<evidence type="ECO:0000259" key="2">
    <source>
        <dbReference type="Pfam" id="PF17667"/>
    </source>
</evidence>
<comment type="caution">
    <text evidence="3">The sequence shown here is derived from an EMBL/GenBank/DDBJ whole genome shotgun (WGS) entry which is preliminary data.</text>
</comment>
<accession>A0AA39IZW3</accession>
<reference evidence="3" key="1">
    <citation type="submission" date="2023-06" db="EMBL/GenBank/DDBJ databases">
        <authorList>
            <consortium name="Lawrence Berkeley National Laboratory"/>
            <person name="Ahrendt S."/>
            <person name="Sahu N."/>
            <person name="Indic B."/>
            <person name="Wong-Bajracharya J."/>
            <person name="Merenyi Z."/>
            <person name="Ke H.-M."/>
            <person name="Monk M."/>
            <person name="Kocsube S."/>
            <person name="Drula E."/>
            <person name="Lipzen A."/>
            <person name="Balint B."/>
            <person name="Henrissat B."/>
            <person name="Andreopoulos B."/>
            <person name="Martin F.M."/>
            <person name="Harder C.B."/>
            <person name="Rigling D."/>
            <person name="Ford K.L."/>
            <person name="Foster G.D."/>
            <person name="Pangilinan J."/>
            <person name="Papanicolaou A."/>
            <person name="Barry K."/>
            <person name="LaButti K."/>
            <person name="Viragh M."/>
            <person name="Koriabine M."/>
            <person name="Yan M."/>
            <person name="Riley R."/>
            <person name="Champramary S."/>
            <person name="Plett K.L."/>
            <person name="Tsai I.J."/>
            <person name="Slot J."/>
            <person name="Sipos G."/>
            <person name="Plett J."/>
            <person name="Nagy L.G."/>
            <person name="Grigoriev I.V."/>
        </authorList>
    </citation>
    <scope>NUCLEOTIDE SEQUENCE</scope>
    <source>
        <strain evidence="3">FPL87.14</strain>
    </source>
</reference>
<sequence>MSGSHSYQFYSSGRTTPPQSERQSEQPTADSSPIKHQINNEFTAVKVPATELRKDRSKEMEGHWVGPMPVQHFLDDFLGVPGGECKLRSPSHLHDVFKSIKSPGEYATIQGVASELIPKFQFVLGKEHKDANATANTITDAFMYESNVDTSSSPTQWDKTALWVSQTKSSRDVRGQLAGYASETLNAQHRKHLFSLFLGPDGVRFFKWERTYAVVSRAFDLAKEGKYLVEFLYRFCTLKDGDRGEDDTVTPATEEEIALAKEFLKPWIRPTDKDQRAFVKIRVPHGTDYREVIAGPAIATPRSITGRATLGLPVYDLRTKTVMFLKDSWRDSNLPQESEILRLLNGAGVRNVPNLVCGSVLPGQQTTSHTYIKKDWNLGAHPTMTCRFKSSEQLTRVVYEGFLGHKEAFTKCGFLRRDVSGGNILIVYDKKMPEDIYDGGGRGLLNDWDMAIQIANLAKSRQAERTGTWQFMSIELLRDRTKKHEPQDDFESFVYVMLFYGLCYLRHNEVGPELPNVISAIFNAGIEAINGKLGGSGKVGLVHGSGSLRRKFQFDCDPFNSWIKSALAMIRRWQLHLNPPPEDETSADLKPAADTVKFLTHDGLRLLWEKMLAMNGWPSADAAHFYQLKPKGTKRPSVDEPQPVSKRQKSRHSSAAIPPADAEKPQA</sequence>
<feature type="region of interest" description="Disordered" evidence="1">
    <location>
        <begin position="1"/>
        <end position="41"/>
    </location>
</feature>
<dbReference type="Proteomes" id="UP001175226">
    <property type="component" value="Unassembled WGS sequence"/>
</dbReference>
<feature type="compositionally biased region" description="Polar residues" evidence="1">
    <location>
        <begin position="1"/>
        <end position="31"/>
    </location>
</feature>
<dbReference type="InterPro" id="IPR040976">
    <property type="entry name" value="Pkinase_fungal"/>
</dbReference>
<protein>
    <recommendedName>
        <fullName evidence="2">Fungal-type protein kinase domain-containing protein</fullName>
    </recommendedName>
</protein>
<evidence type="ECO:0000256" key="1">
    <source>
        <dbReference type="SAM" id="MobiDB-lite"/>
    </source>
</evidence>
<dbReference type="Gene3D" id="1.10.510.10">
    <property type="entry name" value="Transferase(Phosphotransferase) domain 1"/>
    <property type="match status" value="1"/>
</dbReference>
<name>A0AA39IZW3_9AGAR</name>
<organism evidence="3 4">
    <name type="scientific">Armillaria borealis</name>
    <dbReference type="NCBI Taxonomy" id="47425"/>
    <lineage>
        <taxon>Eukaryota</taxon>
        <taxon>Fungi</taxon>
        <taxon>Dikarya</taxon>
        <taxon>Basidiomycota</taxon>
        <taxon>Agaricomycotina</taxon>
        <taxon>Agaricomycetes</taxon>
        <taxon>Agaricomycetidae</taxon>
        <taxon>Agaricales</taxon>
        <taxon>Marasmiineae</taxon>
        <taxon>Physalacriaceae</taxon>
        <taxon>Armillaria</taxon>
    </lineage>
</organism>
<dbReference type="Pfam" id="PF17667">
    <property type="entry name" value="Pkinase_fungal"/>
    <property type="match status" value="2"/>
</dbReference>
<dbReference type="PANTHER" id="PTHR38248:SF2">
    <property type="entry name" value="FUNK1 11"/>
    <property type="match status" value="1"/>
</dbReference>
<dbReference type="InterPro" id="IPR011009">
    <property type="entry name" value="Kinase-like_dom_sf"/>
</dbReference>
<evidence type="ECO:0000313" key="3">
    <source>
        <dbReference type="EMBL" id="KAK0433566.1"/>
    </source>
</evidence>
<keyword evidence="4" id="KW-1185">Reference proteome</keyword>
<dbReference type="PANTHER" id="PTHR38248">
    <property type="entry name" value="FUNK1 6"/>
    <property type="match status" value="1"/>
</dbReference>
<feature type="region of interest" description="Disordered" evidence="1">
    <location>
        <begin position="628"/>
        <end position="667"/>
    </location>
</feature>